<reference evidence="2 3" key="1">
    <citation type="submission" date="2019-02" db="EMBL/GenBank/DDBJ databases">
        <title>Deep-cultivation of Planctomycetes and their phenomic and genomic characterization uncovers novel biology.</title>
        <authorList>
            <person name="Wiegand S."/>
            <person name="Jogler M."/>
            <person name="Boedeker C."/>
            <person name="Pinto D."/>
            <person name="Vollmers J."/>
            <person name="Rivas-Marin E."/>
            <person name="Kohn T."/>
            <person name="Peeters S.H."/>
            <person name="Heuer A."/>
            <person name="Rast P."/>
            <person name="Oberbeckmann S."/>
            <person name="Bunk B."/>
            <person name="Jeske O."/>
            <person name="Meyerdierks A."/>
            <person name="Storesund J.E."/>
            <person name="Kallscheuer N."/>
            <person name="Luecker S."/>
            <person name="Lage O.M."/>
            <person name="Pohl T."/>
            <person name="Merkel B.J."/>
            <person name="Hornburger P."/>
            <person name="Mueller R.-W."/>
            <person name="Bruemmer F."/>
            <person name="Labrenz M."/>
            <person name="Spormann A.M."/>
            <person name="Op den Camp H."/>
            <person name="Overmann J."/>
            <person name="Amann R."/>
            <person name="Jetten M.S.M."/>
            <person name="Mascher T."/>
            <person name="Medema M.H."/>
            <person name="Devos D.P."/>
            <person name="Kaster A.-K."/>
            <person name="Ovreas L."/>
            <person name="Rohde M."/>
            <person name="Galperin M.Y."/>
            <person name="Jogler C."/>
        </authorList>
    </citation>
    <scope>NUCLEOTIDE SEQUENCE [LARGE SCALE GENOMIC DNA]</scope>
    <source>
        <strain evidence="2 3">Mal33</strain>
    </source>
</reference>
<keyword evidence="3" id="KW-1185">Reference proteome</keyword>
<evidence type="ECO:0008006" key="4">
    <source>
        <dbReference type="Google" id="ProtNLM"/>
    </source>
</evidence>
<proteinExistence type="predicted"/>
<evidence type="ECO:0000256" key="1">
    <source>
        <dbReference type="SAM" id="SignalP"/>
    </source>
</evidence>
<name>A0A518IXJ5_9BACT</name>
<accession>A0A518IXJ5</accession>
<sequence length="200" mass="22745" precursor="true">MNTIMRWTTLLVFCCVLSSWAVAQPTNRSRGGGMQRFFNSGIMSLFRIPDVQAELDLSRDTAELIFALQADLFSEYRNARRDKSPSEELPSADDVAAQSGPVAERLLSTILDPNQYKRLQELWLQRRGLRAIAMDDLADALQLDESQRETTGKLVQQLSRNYGRGKISDEDAEIAKEITATLTPEQQKQWEKMLGRPFNF</sequence>
<evidence type="ECO:0000313" key="3">
    <source>
        <dbReference type="Proteomes" id="UP000316770"/>
    </source>
</evidence>
<feature type="chain" id="PRO_5021813330" description="LTXXQ motif protein" evidence="1">
    <location>
        <begin position="24"/>
        <end position="200"/>
    </location>
</feature>
<dbReference type="Proteomes" id="UP000316770">
    <property type="component" value="Chromosome"/>
</dbReference>
<gene>
    <name evidence="2" type="ORF">Mal33_38130</name>
</gene>
<organism evidence="2 3">
    <name type="scientific">Rosistilla oblonga</name>
    <dbReference type="NCBI Taxonomy" id="2527990"/>
    <lineage>
        <taxon>Bacteria</taxon>
        <taxon>Pseudomonadati</taxon>
        <taxon>Planctomycetota</taxon>
        <taxon>Planctomycetia</taxon>
        <taxon>Pirellulales</taxon>
        <taxon>Pirellulaceae</taxon>
        <taxon>Rosistilla</taxon>
    </lineage>
</organism>
<keyword evidence="1" id="KW-0732">Signal</keyword>
<evidence type="ECO:0000313" key="2">
    <source>
        <dbReference type="EMBL" id="QDV57798.1"/>
    </source>
</evidence>
<dbReference type="AlphaFoldDB" id="A0A518IXJ5"/>
<protein>
    <recommendedName>
        <fullName evidence="4">LTXXQ motif protein</fullName>
    </recommendedName>
</protein>
<feature type="signal peptide" evidence="1">
    <location>
        <begin position="1"/>
        <end position="23"/>
    </location>
</feature>
<dbReference type="RefSeq" id="WP_145287509.1">
    <property type="nucleotide sequence ID" value="NZ_CP036318.1"/>
</dbReference>
<dbReference type="EMBL" id="CP036318">
    <property type="protein sequence ID" value="QDV57798.1"/>
    <property type="molecule type" value="Genomic_DNA"/>
</dbReference>